<dbReference type="Proteomes" id="UP000248688">
    <property type="component" value="Chromosome"/>
</dbReference>
<name>A0A2Z4IE13_9BACT</name>
<organism evidence="3 4">
    <name type="scientific">Echinicola strongylocentroti</name>
    <dbReference type="NCBI Taxonomy" id="1795355"/>
    <lineage>
        <taxon>Bacteria</taxon>
        <taxon>Pseudomonadati</taxon>
        <taxon>Bacteroidota</taxon>
        <taxon>Cytophagia</taxon>
        <taxon>Cytophagales</taxon>
        <taxon>Cyclobacteriaceae</taxon>
        <taxon>Echinicola</taxon>
    </lineage>
</organism>
<evidence type="ECO:0000256" key="2">
    <source>
        <dbReference type="SAM" id="SignalP"/>
    </source>
</evidence>
<reference evidence="3 4" key="1">
    <citation type="submission" date="2018-06" db="EMBL/GenBank/DDBJ databases">
        <title>Echinicola strongylocentroti sp. nov., isolated from a sea urchin Strongylocentrotus intermedius.</title>
        <authorList>
            <person name="Bae S.S."/>
        </authorList>
    </citation>
    <scope>NUCLEOTIDE SEQUENCE [LARGE SCALE GENOMIC DNA]</scope>
    <source>
        <strain evidence="3 4">MEBiC08714</strain>
    </source>
</reference>
<dbReference type="KEGG" id="est:DN752_01425"/>
<sequence length="449" mass="50932">MKMAALIISLLLISLWGHAQTLDVSVFDGRIGRASETVDERMHEYKRIKKEYRHYLKQRKKKCRAAKDSLKTLSPPTELPPELPPELLPERSRRGQLAKQQEQYYIYTDTLHRLEELASWEKTKTVAKDRSVSKIKEELDGSDYLARYKGLEGEIDSYRKTLRSYRDSLKAIDSLDRDEIRFMVEQKKKALAEEYEGKTEAIAKDIVNEKAPELPGGFENKELAKFKEANSYLSGDMDKDGALKLATAQAGDHFKDKPEALEKAKEQMAKLKKSYSEVPDANDLSTATKASSLKGKRLKDRLVVGGSFQLHVDMDTKVDLNPEISYRVNKKFDIGLGGTYRLTVATKDIPNSAADPKVMGARAFAEHQLIKQFYLHGEYEGLQGKVTQADKQVSRDWYFSVLAGLERRFRLKGKVQGQAQLLYNFSSRDNPLYGSPWVFRVGFGVDGGG</sequence>
<dbReference type="EMBL" id="CP030041">
    <property type="protein sequence ID" value="AWW28897.1"/>
    <property type="molecule type" value="Genomic_DNA"/>
</dbReference>
<keyword evidence="2" id="KW-0732">Signal</keyword>
<proteinExistence type="predicted"/>
<gene>
    <name evidence="3" type="ORF">DN752_01425</name>
</gene>
<dbReference type="RefSeq" id="WP_112782318.1">
    <property type="nucleotide sequence ID" value="NZ_CP030041.1"/>
</dbReference>
<dbReference type="OrthoDB" id="1098580at2"/>
<evidence type="ECO:0008006" key="5">
    <source>
        <dbReference type="Google" id="ProtNLM"/>
    </source>
</evidence>
<feature type="chain" id="PRO_5016421334" description="Outer membrane protein beta-barrel domain-containing protein" evidence="2">
    <location>
        <begin position="20"/>
        <end position="449"/>
    </location>
</feature>
<evidence type="ECO:0000313" key="4">
    <source>
        <dbReference type="Proteomes" id="UP000248688"/>
    </source>
</evidence>
<accession>A0A2Z4IE13</accession>
<evidence type="ECO:0000256" key="1">
    <source>
        <dbReference type="SAM" id="MobiDB-lite"/>
    </source>
</evidence>
<feature type="signal peptide" evidence="2">
    <location>
        <begin position="1"/>
        <end position="19"/>
    </location>
</feature>
<keyword evidence="4" id="KW-1185">Reference proteome</keyword>
<dbReference type="AlphaFoldDB" id="A0A2Z4IE13"/>
<feature type="compositionally biased region" description="Pro residues" evidence="1">
    <location>
        <begin position="77"/>
        <end position="87"/>
    </location>
</feature>
<protein>
    <recommendedName>
        <fullName evidence="5">Outer membrane protein beta-barrel domain-containing protein</fullName>
    </recommendedName>
</protein>
<evidence type="ECO:0000313" key="3">
    <source>
        <dbReference type="EMBL" id="AWW28897.1"/>
    </source>
</evidence>
<feature type="region of interest" description="Disordered" evidence="1">
    <location>
        <begin position="64"/>
        <end position="88"/>
    </location>
</feature>